<feature type="transmembrane region" description="Helical" evidence="2">
    <location>
        <begin position="53"/>
        <end position="72"/>
    </location>
</feature>
<dbReference type="PhylomeDB" id="Q2JCR0"/>
<dbReference type="InterPro" id="IPR001932">
    <property type="entry name" value="PPM-type_phosphatase-like_dom"/>
</dbReference>
<keyword evidence="1" id="KW-0378">Hydrolase</keyword>
<dbReference type="SUPFAM" id="SSF81606">
    <property type="entry name" value="PP2C-like"/>
    <property type="match status" value="1"/>
</dbReference>
<evidence type="ECO:0000256" key="2">
    <source>
        <dbReference type="SAM" id="Phobius"/>
    </source>
</evidence>
<keyword evidence="5" id="KW-1185">Reference proteome</keyword>
<proteinExistence type="predicted"/>
<dbReference type="GO" id="GO:0016791">
    <property type="term" value="F:phosphatase activity"/>
    <property type="evidence" value="ECO:0007669"/>
    <property type="project" value="TreeGrafter"/>
</dbReference>
<evidence type="ECO:0000256" key="1">
    <source>
        <dbReference type="ARBA" id="ARBA00022801"/>
    </source>
</evidence>
<evidence type="ECO:0000259" key="3">
    <source>
        <dbReference type="SMART" id="SM00331"/>
    </source>
</evidence>
<dbReference type="InterPro" id="IPR036457">
    <property type="entry name" value="PPM-type-like_dom_sf"/>
</dbReference>
<gene>
    <name evidence="4" type="ordered locus">Francci3_1556</name>
</gene>
<dbReference type="RefSeq" id="WP_011435995.1">
    <property type="nucleotide sequence ID" value="NZ_JENI01000017.1"/>
</dbReference>
<dbReference type="AlphaFoldDB" id="Q2JCR0"/>
<dbReference type="KEGG" id="fra:Francci3_1556"/>
<sequence length="363" mass="38346">MLRWFAPIAPITPMLILALVVGLQLSNQKWNVIGLAILSPMLAATFAGPRLTAGYGVAAVLAGILLGLHDDLFGRSGGGPTAQVVRLVGVTAGGVMAVLVSRYNIRRETKLQNVTRVAEVAQQTILSPVPSSSGGLRFAVRYESATVEAMIGGDLYEVVDSPWGTRLLIGDVRGKGLDAVRIASRVLSCFRLMSRRTGGLRDLLANLDAEVADASCLDDFVTAVVGQVDGSRLTLANAGHPDPVLVRAGQADLLTVSSRLPPLGLITDGSNVTDTVLRAGDRLLFYTDGITEARAPTTGAFFPLLPAAEAAFAHTSLDEALTDLADRVRDWTRSTLNDDVALLAVEVPGPTRHAGPTRRSDDH</sequence>
<accession>Q2JCR0</accession>
<keyword evidence="2" id="KW-1133">Transmembrane helix</keyword>
<name>Q2JCR0_FRACC</name>
<dbReference type="SMART" id="SM00331">
    <property type="entry name" value="PP2C_SIG"/>
    <property type="match status" value="1"/>
</dbReference>
<dbReference type="InterPro" id="IPR052016">
    <property type="entry name" value="Bact_Sigma-Reg"/>
</dbReference>
<dbReference type="Gene3D" id="3.60.40.10">
    <property type="entry name" value="PPM-type phosphatase domain"/>
    <property type="match status" value="1"/>
</dbReference>
<evidence type="ECO:0000313" key="4">
    <source>
        <dbReference type="EMBL" id="ABD10932.1"/>
    </source>
</evidence>
<dbReference type="EMBL" id="CP000249">
    <property type="protein sequence ID" value="ABD10932.1"/>
    <property type="molecule type" value="Genomic_DNA"/>
</dbReference>
<dbReference type="eggNOG" id="COG2208">
    <property type="taxonomic scope" value="Bacteria"/>
</dbReference>
<organism evidence="4 5">
    <name type="scientific">Frankia casuarinae (strain DSM 45818 / CECT 9043 / HFP020203 / CcI3)</name>
    <dbReference type="NCBI Taxonomy" id="106370"/>
    <lineage>
        <taxon>Bacteria</taxon>
        <taxon>Bacillati</taxon>
        <taxon>Actinomycetota</taxon>
        <taxon>Actinomycetes</taxon>
        <taxon>Frankiales</taxon>
        <taxon>Frankiaceae</taxon>
        <taxon>Frankia</taxon>
    </lineage>
</organism>
<dbReference type="STRING" id="106370.Francci3_1556"/>
<dbReference type="Pfam" id="PF07228">
    <property type="entry name" value="SpoIIE"/>
    <property type="match status" value="1"/>
</dbReference>
<reference evidence="4 5" key="1">
    <citation type="journal article" date="2007" name="Genome Res.">
        <title>Genome characteristics of facultatively symbiotic Frankia sp. strains reflect host range and host plant biogeography.</title>
        <authorList>
            <person name="Normand P."/>
            <person name="Lapierre P."/>
            <person name="Tisa L.S."/>
            <person name="Gogarten J.P."/>
            <person name="Alloisio N."/>
            <person name="Bagnarol E."/>
            <person name="Bassi C.A."/>
            <person name="Berry A.M."/>
            <person name="Bickhart D.M."/>
            <person name="Choisne N."/>
            <person name="Couloux A."/>
            <person name="Cournoyer B."/>
            <person name="Cruveiller S."/>
            <person name="Daubin V."/>
            <person name="Demange N."/>
            <person name="Francino M.P."/>
            <person name="Goltsman E."/>
            <person name="Huang Y."/>
            <person name="Kopp O.R."/>
            <person name="Labarre L."/>
            <person name="Lapidus A."/>
            <person name="Lavire C."/>
            <person name="Marechal J."/>
            <person name="Martinez M."/>
            <person name="Mastronunzio J.E."/>
            <person name="Mullin B.C."/>
            <person name="Niemann J."/>
            <person name="Pujic P."/>
            <person name="Rawnsley T."/>
            <person name="Rouy Z."/>
            <person name="Schenowitz C."/>
            <person name="Sellstedt A."/>
            <person name="Tavares F."/>
            <person name="Tomkins J.P."/>
            <person name="Vallenet D."/>
            <person name="Valverde C."/>
            <person name="Wall L.G."/>
            <person name="Wang Y."/>
            <person name="Medigue C."/>
            <person name="Benson D.R."/>
        </authorList>
    </citation>
    <scope>NUCLEOTIDE SEQUENCE [LARGE SCALE GENOMIC DNA]</scope>
    <source>
        <strain evidence="5">DSM 45818 / CECT 9043 / CcI3</strain>
    </source>
</reference>
<keyword evidence="2" id="KW-0812">Transmembrane</keyword>
<dbReference type="PANTHER" id="PTHR43156:SF2">
    <property type="entry name" value="STAGE II SPORULATION PROTEIN E"/>
    <property type="match status" value="1"/>
</dbReference>
<feature type="domain" description="PPM-type phosphatase" evidence="3">
    <location>
        <begin position="132"/>
        <end position="347"/>
    </location>
</feature>
<protein>
    <submittedName>
        <fullName evidence="4">Serine phosphatase</fullName>
    </submittedName>
</protein>
<dbReference type="Proteomes" id="UP000001937">
    <property type="component" value="Chromosome"/>
</dbReference>
<keyword evidence="2" id="KW-0472">Membrane</keyword>
<dbReference type="HOGENOM" id="CLU_045535_1_1_11"/>
<evidence type="ECO:0000313" key="5">
    <source>
        <dbReference type="Proteomes" id="UP000001937"/>
    </source>
</evidence>
<dbReference type="PANTHER" id="PTHR43156">
    <property type="entry name" value="STAGE II SPORULATION PROTEIN E-RELATED"/>
    <property type="match status" value="1"/>
</dbReference>
<feature type="transmembrane region" description="Helical" evidence="2">
    <location>
        <begin position="84"/>
        <end position="103"/>
    </location>
</feature>
<feature type="transmembrane region" description="Helical" evidence="2">
    <location>
        <begin position="6"/>
        <end position="23"/>
    </location>
</feature>